<evidence type="ECO:0000256" key="4">
    <source>
        <dbReference type="ARBA" id="ARBA00023277"/>
    </source>
</evidence>
<protein>
    <recommendedName>
        <fullName evidence="7">Beta-xylanase</fullName>
        <ecNumber evidence="7">3.2.1.8</ecNumber>
    </recommendedName>
</protein>
<organism evidence="12 13">
    <name type="scientific">Clohesyomyces aquaticus</name>
    <dbReference type="NCBI Taxonomy" id="1231657"/>
    <lineage>
        <taxon>Eukaryota</taxon>
        <taxon>Fungi</taxon>
        <taxon>Dikarya</taxon>
        <taxon>Ascomycota</taxon>
        <taxon>Pezizomycotina</taxon>
        <taxon>Dothideomycetes</taxon>
        <taxon>Pleosporomycetidae</taxon>
        <taxon>Pleosporales</taxon>
        <taxon>Lindgomycetaceae</taxon>
        <taxon>Clohesyomyces</taxon>
    </lineage>
</organism>
<evidence type="ECO:0000313" key="12">
    <source>
        <dbReference type="EMBL" id="ORY12400.1"/>
    </source>
</evidence>
<keyword evidence="4 7" id="KW-0119">Carbohydrate metabolism</keyword>
<dbReference type="STRING" id="1231657.A0A1Y1ZQ73"/>
<dbReference type="PROSITE" id="PS51760">
    <property type="entry name" value="GH10_2"/>
    <property type="match status" value="1"/>
</dbReference>
<sequence>MRQSELLFALAASASTVSAAQQPWGQCGGQGWAGETTCVSGWTCVVSNQYYSQCLQGTGGGNAATTLSTKVAVPTSAVASSSAPAPTTGTGGSGRNGAQCSIDAKWKTHSGKKYIGTCADSGTLSNANNAQTIKDNFGQVTPENSMKWDSIEPSRGSFNFNGADSLVNWATTNGKLIRGHTTVWHSQLPSWVSSITDKSTLQSVMTNHISTEIGRYKGKIYAWDVVNEILDESGGFRSSVFYNVLGSSFVDIAFKAARAADSNAKLYINDYNLDSATYGKTTGMVSKVKSWIAAGTPIDGIGSQSHLSAGQSSGTQAALNSLCAAASECAVTELDVAGASASDYQNVVKACLGISNCVGITVWGVRDSDSWRASSNPLLFDGNFQAKSAYNGICSVL</sequence>
<evidence type="ECO:0000256" key="5">
    <source>
        <dbReference type="ARBA" id="ARBA00023295"/>
    </source>
</evidence>
<evidence type="ECO:0000256" key="2">
    <source>
        <dbReference type="ARBA" id="ARBA00022729"/>
    </source>
</evidence>
<dbReference type="SUPFAM" id="SSF57180">
    <property type="entry name" value="Cellulose-binding domain"/>
    <property type="match status" value="1"/>
</dbReference>
<dbReference type="SMART" id="SM00236">
    <property type="entry name" value="fCBD"/>
    <property type="match status" value="1"/>
</dbReference>
<dbReference type="OrthoDB" id="3055998at2759"/>
<feature type="chain" id="PRO_5012078857" description="Beta-xylanase" evidence="9">
    <location>
        <begin position="20"/>
        <end position="397"/>
    </location>
</feature>
<dbReference type="InterPro" id="IPR001000">
    <property type="entry name" value="GH10_dom"/>
</dbReference>
<dbReference type="GO" id="GO:0030248">
    <property type="term" value="F:cellulose binding"/>
    <property type="evidence" value="ECO:0007669"/>
    <property type="project" value="InterPro"/>
</dbReference>
<dbReference type="PRINTS" id="PR00134">
    <property type="entry name" value="GLHYDRLASE10"/>
</dbReference>
<dbReference type="EC" id="3.2.1.8" evidence="7"/>
<dbReference type="GO" id="GO:0005576">
    <property type="term" value="C:extracellular region"/>
    <property type="evidence" value="ECO:0007669"/>
    <property type="project" value="InterPro"/>
</dbReference>
<keyword evidence="3 7" id="KW-0378">Hydrolase</keyword>
<dbReference type="InterPro" id="IPR000254">
    <property type="entry name" value="CBD"/>
</dbReference>
<evidence type="ECO:0000259" key="10">
    <source>
        <dbReference type="PROSITE" id="PS51164"/>
    </source>
</evidence>
<dbReference type="SMART" id="SM00633">
    <property type="entry name" value="Glyco_10"/>
    <property type="match status" value="1"/>
</dbReference>
<feature type="domain" description="CBM1" evidence="10">
    <location>
        <begin position="19"/>
        <end position="55"/>
    </location>
</feature>
<comment type="caution">
    <text evidence="12">The sequence shown here is derived from an EMBL/GenBank/DDBJ whole genome shotgun (WGS) entry which is preliminary data.</text>
</comment>
<dbReference type="SUPFAM" id="SSF51445">
    <property type="entry name" value="(Trans)glycosidases"/>
    <property type="match status" value="1"/>
</dbReference>
<dbReference type="Gene3D" id="3.20.20.80">
    <property type="entry name" value="Glycosidases"/>
    <property type="match status" value="1"/>
</dbReference>
<evidence type="ECO:0000313" key="13">
    <source>
        <dbReference type="Proteomes" id="UP000193144"/>
    </source>
</evidence>
<dbReference type="GO" id="GO:0031176">
    <property type="term" value="F:endo-1,4-beta-xylanase activity"/>
    <property type="evidence" value="ECO:0007669"/>
    <property type="project" value="UniProtKB-EC"/>
</dbReference>
<dbReference type="Pfam" id="PF00331">
    <property type="entry name" value="Glyco_hydro_10"/>
    <property type="match status" value="1"/>
</dbReference>
<comment type="similarity">
    <text evidence="1 7">Belongs to the glycosyl hydrolase 10 (cellulase F) family.</text>
</comment>
<dbReference type="InterPro" id="IPR017853">
    <property type="entry name" value="GH"/>
</dbReference>
<comment type="catalytic activity">
    <reaction evidence="7">
        <text>Endohydrolysis of (1-&gt;4)-beta-D-xylosidic linkages in xylans.</text>
        <dbReference type="EC" id="3.2.1.8"/>
    </reaction>
</comment>
<evidence type="ECO:0000256" key="8">
    <source>
        <dbReference type="SAM" id="MobiDB-lite"/>
    </source>
</evidence>
<keyword evidence="2 9" id="KW-0732">Signal</keyword>
<dbReference type="InterPro" id="IPR044846">
    <property type="entry name" value="GH10"/>
</dbReference>
<dbReference type="Proteomes" id="UP000193144">
    <property type="component" value="Unassembled WGS sequence"/>
</dbReference>
<reference evidence="12 13" key="1">
    <citation type="submission" date="2016-07" db="EMBL/GenBank/DDBJ databases">
        <title>Pervasive Adenine N6-methylation of Active Genes in Fungi.</title>
        <authorList>
            <consortium name="DOE Joint Genome Institute"/>
            <person name="Mondo S.J."/>
            <person name="Dannebaum R.O."/>
            <person name="Kuo R.C."/>
            <person name="Labutti K."/>
            <person name="Haridas S."/>
            <person name="Kuo A."/>
            <person name="Salamov A."/>
            <person name="Ahrendt S.R."/>
            <person name="Lipzen A."/>
            <person name="Sullivan W."/>
            <person name="Andreopoulos W.B."/>
            <person name="Clum A."/>
            <person name="Lindquist E."/>
            <person name="Daum C."/>
            <person name="Ramamoorthy G.K."/>
            <person name="Gryganskyi A."/>
            <person name="Culley D."/>
            <person name="Magnuson J.K."/>
            <person name="James T.Y."/>
            <person name="O'Malley M.A."/>
            <person name="Stajich J.E."/>
            <person name="Spatafora J.W."/>
            <person name="Visel A."/>
            <person name="Grigoriev I.V."/>
        </authorList>
    </citation>
    <scope>NUCLEOTIDE SEQUENCE [LARGE SCALE GENOMIC DNA]</scope>
    <source>
        <strain evidence="12 13">CBS 115471</strain>
    </source>
</reference>
<keyword evidence="5 7" id="KW-0326">Glycosidase</keyword>
<dbReference type="AlphaFoldDB" id="A0A1Y1ZQ73"/>
<feature type="signal peptide" evidence="9">
    <location>
        <begin position="1"/>
        <end position="19"/>
    </location>
</feature>
<gene>
    <name evidence="12" type="ORF">BCR34DRAFT_482571</name>
</gene>
<evidence type="ECO:0000259" key="11">
    <source>
        <dbReference type="PROSITE" id="PS51760"/>
    </source>
</evidence>
<dbReference type="PROSITE" id="PS51164">
    <property type="entry name" value="CBM1_2"/>
    <property type="match status" value="1"/>
</dbReference>
<evidence type="ECO:0000256" key="6">
    <source>
        <dbReference type="ARBA" id="ARBA00023326"/>
    </source>
</evidence>
<accession>A0A1Y1ZQ73</accession>
<name>A0A1Y1ZQ73_9PLEO</name>
<dbReference type="EMBL" id="MCFA01000051">
    <property type="protein sequence ID" value="ORY12400.1"/>
    <property type="molecule type" value="Genomic_DNA"/>
</dbReference>
<dbReference type="PROSITE" id="PS00562">
    <property type="entry name" value="CBM1_1"/>
    <property type="match status" value="1"/>
</dbReference>
<dbReference type="Pfam" id="PF00734">
    <property type="entry name" value="CBM_1"/>
    <property type="match status" value="1"/>
</dbReference>
<keyword evidence="6 7" id="KW-0624">Polysaccharide degradation</keyword>
<evidence type="ECO:0000256" key="9">
    <source>
        <dbReference type="SAM" id="SignalP"/>
    </source>
</evidence>
<dbReference type="GO" id="GO:0000272">
    <property type="term" value="P:polysaccharide catabolic process"/>
    <property type="evidence" value="ECO:0007669"/>
    <property type="project" value="UniProtKB-KW"/>
</dbReference>
<keyword evidence="13" id="KW-1185">Reference proteome</keyword>
<proteinExistence type="inferred from homology"/>
<dbReference type="InterPro" id="IPR035971">
    <property type="entry name" value="CBD_sf"/>
</dbReference>
<evidence type="ECO:0000256" key="7">
    <source>
        <dbReference type="RuleBase" id="RU361174"/>
    </source>
</evidence>
<feature type="region of interest" description="Disordered" evidence="8">
    <location>
        <begin position="75"/>
        <end position="97"/>
    </location>
</feature>
<feature type="compositionally biased region" description="Low complexity" evidence="8">
    <location>
        <begin position="75"/>
        <end position="88"/>
    </location>
</feature>
<dbReference type="PANTHER" id="PTHR31490">
    <property type="entry name" value="GLYCOSYL HYDROLASE"/>
    <property type="match status" value="1"/>
</dbReference>
<evidence type="ECO:0000256" key="1">
    <source>
        <dbReference type="ARBA" id="ARBA00007495"/>
    </source>
</evidence>
<feature type="domain" description="GH10" evidence="11">
    <location>
        <begin position="118"/>
        <end position="396"/>
    </location>
</feature>
<evidence type="ECO:0000256" key="3">
    <source>
        <dbReference type="ARBA" id="ARBA00022801"/>
    </source>
</evidence>
<dbReference type="PANTHER" id="PTHR31490:SF76">
    <property type="entry name" value="ENDO-1,4-BETA-XYLANASE C"/>
    <property type="match status" value="1"/>
</dbReference>